<comment type="caution">
    <text evidence="1">The sequence shown here is derived from an EMBL/GenBank/DDBJ whole genome shotgun (WGS) entry which is preliminary data.</text>
</comment>
<dbReference type="EMBL" id="ACCF01000228">
    <property type="protein sequence ID" value="EEF66238.1"/>
    <property type="molecule type" value="Genomic_DNA"/>
</dbReference>
<evidence type="ECO:0000313" key="1">
    <source>
        <dbReference type="EMBL" id="EEF66238.1"/>
    </source>
</evidence>
<dbReference type="AlphaFoldDB" id="B9YCR0"/>
<accession>B9YCR0</accession>
<gene>
    <name evidence="1" type="ORF">HOLDEFILI_03621</name>
</gene>
<reference evidence="1 2" key="1">
    <citation type="submission" date="2008-12" db="EMBL/GenBank/DDBJ databases">
        <authorList>
            <person name="Fulton L."/>
            <person name="Clifton S."/>
            <person name="Fulton B."/>
            <person name="Xu J."/>
            <person name="Minx P."/>
            <person name="Pepin K.H."/>
            <person name="Johnson M."/>
            <person name="Bhonagiri V."/>
            <person name="Nash W.E."/>
            <person name="Mardis E.R."/>
            <person name="Wilson R.K."/>
        </authorList>
    </citation>
    <scope>NUCLEOTIDE SEQUENCE [LARGE SCALE GENOMIC DNA]</scope>
    <source>
        <strain evidence="1 2">DSM 12042</strain>
    </source>
</reference>
<organism evidence="1 2">
    <name type="scientific">Holdemania filiformis DSM 12042</name>
    <dbReference type="NCBI Taxonomy" id="545696"/>
    <lineage>
        <taxon>Bacteria</taxon>
        <taxon>Bacillati</taxon>
        <taxon>Bacillota</taxon>
        <taxon>Erysipelotrichia</taxon>
        <taxon>Erysipelotrichales</taxon>
        <taxon>Erysipelotrichaceae</taxon>
        <taxon>Holdemania</taxon>
    </lineage>
</organism>
<proteinExistence type="predicted"/>
<reference evidence="1 2" key="2">
    <citation type="submission" date="2009-02" db="EMBL/GenBank/DDBJ databases">
        <title>Draft genome sequence of Holdemania filiformis DSM 12042.</title>
        <authorList>
            <person name="Sudarsanam P."/>
            <person name="Ley R."/>
            <person name="Guruge J."/>
            <person name="Turnbaugh P.J."/>
            <person name="Mahowald M."/>
            <person name="Liep D."/>
            <person name="Gordon J."/>
        </authorList>
    </citation>
    <scope>NUCLEOTIDE SEQUENCE [LARGE SCALE GENOMIC DNA]</scope>
    <source>
        <strain evidence="1 2">DSM 12042</strain>
    </source>
</reference>
<protein>
    <submittedName>
        <fullName evidence="1">Uncharacterized protein</fullName>
    </submittedName>
</protein>
<dbReference type="HOGENOM" id="CLU_2825239_0_0_9"/>
<sequence>MLNGTGRHRGNNPTGIPDIQHRFTMISFSNPQDRQQALLIIILKGNIKAFGLIPGYEMTRVAGKSG</sequence>
<dbReference type="STRING" id="545696.HOLDEFILI_03621"/>
<evidence type="ECO:0000313" key="2">
    <source>
        <dbReference type="Proteomes" id="UP000005950"/>
    </source>
</evidence>
<dbReference type="Proteomes" id="UP000005950">
    <property type="component" value="Unassembled WGS sequence"/>
</dbReference>
<name>B9YCR0_9FIRM</name>